<accession>A0A9P5DZ84</accession>
<name>A0A9P5DZ84_9HYPO</name>
<dbReference type="Proteomes" id="UP000730481">
    <property type="component" value="Unassembled WGS sequence"/>
</dbReference>
<comment type="caution">
    <text evidence="2">The sequence shown here is derived from an EMBL/GenBank/DDBJ whole genome shotgun (WGS) entry which is preliminary data.</text>
</comment>
<evidence type="ECO:0000313" key="2">
    <source>
        <dbReference type="EMBL" id="KAF4340229.1"/>
    </source>
</evidence>
<evidence type="ECO:0000256" key="1">
    <source>
        <dbReference type="SAM" id="MobiDB-lite"/>
    </source>
</evidence>
<reference evidence="2" key="1">
    <citation type="journal article" date="2017" name="Mycologia">
        <title>Fusarium algeriense, sp. nov., a novel toxigenic crown rot pathogen of durum wheat from Algeria is nested in the Fusarium burgessii species complex.</title>
        <authorList>
            <person name="Laraba I."/>
            <person name="Keddad A."/>
            <person name="Boureghda H."/>
            <person name="Abdallah N."/>
            <person name="Vaughan M.M."/>
            <person name="Proctor R.H."/>
            <person name="Busman M."/>
            <person name="O'Donnell K."/>
        </authorList>
    </citation>
    <scope>NUCLEOTIDE SEQUENCE</scope>
    <source>
        <strain evidence="2">NRRL 25174</strain>
    </source>
</reference>
<proteinExistence type="predicted"/>
<sequence length="744" mass="84283">MASNNVNGFVEVLYDVAAWIGTPKPQGGTLFAHLQAQGASGNIYETPNRLYVKRMEQCTRLVLVVAESKLSMVNKNLTEKIEDANLNAEHEPRLTNSRVDVLSYGQLFNMLKGWRDQNSWNGSAQAWCYRYTTFLMDVDPGFSAEFVLALNAATVFIKTYHEQRSATLVKLITMSSEEIHPIIGKLFNHFDSCQNFRLPELEDTYAPRHVFANNAKQTLLQLESWVHARGRHGKHTIITFYGEDIMPDEWRGDAFIGTFIPVQLIHPGFMEVIAANTKNQRILVSFPPDFQADSKFPATGTVHVVPSIRRRRTVWDSSIGHEIAKTIPLSMQERKAQMSASCWFEMDDESVYTYAPGNYLTSPEGDRVLSMKFACEQIEGFVAALADLENWPDETLWITRIASSPPYPFPDYSYIDDGIADVKKRLQIQGLLGHHNTLGEAIAPQDRLFHKINERLSYNGKVAYVMAVLSAPNFTLLKMHLSAALSVGLKRLVKINWEGCDAQDIQHIRSLAAWSRTRHIAPYGTLWTKLGLMEAIWTKHAAGLCRFISESGVVDGRVSALITPRSMWMACRQRISNLLSEEQVAVPNEMSFFNRAWEVKEGDYPPLCYDFLRAYSNQVAMVDKHENGLQFVDFTSWKPLNCTQDVMNLVDWDKILANESFPLIGFYTASIQPPDAQKAIISDWNWIPAGLWTTWGQIIRSNDYIGTEALKIEKSVVQEHIDEEDGDEGNAEQEDDEEEGADKE</sequence>
<feature type="compositionally biased region" description="Acidic residues" evidence="1">
    <location>
        <begin position="721"/>
        <end position="744"/>
    </location>
</feature>
<feature type="region of interest" description="Disordered" evidence="1">
    <location>
        <begin position="716"/>
        <end position="744"/>
    </location>
</feature>
<gene>
    <name evidence="2" type="ORF">FBEOM_5926</name>
</gene>
<organism evidence="2 3">
    <name type="scientific">Fusarium beomiforme</name>
    <dbReference type="NCBI Taxonomy" id="44412"/>
    <lineage>
        <taxon>Eukaryota</taxon>
        <taxon>Fungi</taxon>
        <taxon>Dikarya</taxon>
        <taxon>Ascomycota</taxon>
        <taxon>Pezizomycotina</taxon>
        <taxon>Sordariomycetes</taxon>
        <taxon>Hypocreomycetidae</taxon>
        <taxon>Hypocreales</taxon>
        <taxon>Nectriaceae</taxon>
        <taxon>Fusarium</taxon>
        <taxon>Fusarium burgessii species complex</taxon>
    </lineage>
</organism>
<reference evidence="2" key="2">
    <citation type="submission" date="2020-02" db="EMBL/GenBank/DDBJ databases">
        <title>Identification and distribution of gene clusters putatively required for synthesis of sphingolipid metabolism inhibitors in phylogenetically diverse species of the filamentous fungus Fusarium.</title>
        <authorList>
            <person name="Kim H.-S."/>
            <person name="Busman M."/>
            <person name="Brown D.W."/>
            <person name="Divon H."/>
            <person name="Uhlig S."/>
            <person name="Proctor R.H."/>
        </authorList>
    </citation>
    <scope>NUCLEOTIDE SEQUENCE</scope>
    <source>
        <strain evidence="2">NRRL 25174</strain>
    </source>
</reference>
<keyword evidence="3" id="KW-1185">Reference proteome</keyword>
<evidence type="ECO:0000313" key="3">
    <source>
        <dbReference type="Proteomes" id="UP000730481"/>
    </source>
</evidence>
<protein>
    <submittedName>
        <fullName evidence="2">Uncharacterized protein</fullName>
    </submittedName>
</protein>
<dbReference type="EMBL" id="PVQB02000246">
    <property type="protein sequence ID" value="KAF4340229.1"/>
    <property type="molecule type" value="Genomic_DNA"/>
</dbReference>
<dbReference type="OrthoDB" id="5092358at2759"/>
<dbReference type="AlphaFoldDB" id="A0A9P5DZ84"/>